<sequence>MGFEEMFLEAHLFAAHFISHSIADKKSEASNRYNVRMPDRTQWRAEFRSMLQLAWPVVLAELGWMLQGIVDVMMVGRLGPVAIGSVALGNVLFYAPSLFGLGLMMGLDTVVSHAYGRGDYDACHRWLAQAVYIALVATPLLMLVAFCVGLALPHFGVAAELIAPTLTYLHVLLLSTLPLLLYAAARRYLQAVGEVRVITLTFLAANLLNWAGNEVLIYGHFGIPAMGVAGSALSTVFSRIVMAASLFGFAWRYERKRGHPLFEHWAKPIMREIRELLRLGLPAAGQFVLEVGAFGATAVLAGTLSPVSLAAHEIALNYAALAFMVPLGISSAASIAVGHAVGAKDWPKARRSGMFSLLLGICFMTLVSLTFLSVPRALVSMYTHDAAVTRTALPLFVAAAAFAIFDGIQIVSTGALRGLGDTRTALWAHLCSYYIVGLPLGALLCFHFHLGVLGLWIGLTCALITASIVLLTAWLRRATKTPAEAGALP</sequence>
<feature type="transmembrane region" description="Helical" evidence="10">
    <location>
        <begin position="455"/>
        <end position="475"/>
    </location>
</feature>
<dbReference type="GO" id="GO:0042910">
    <property type="term" value="F:xenobiotic transmembrane transporter activity"/>
    <property type="evidence" value="ECO:0007669"/>
    <property type="project" value="InterPro"/>
</dbReference>
<evidence type="ECO:0000256" key="8">
    <source>
        <dbReference type="ARBA" id="ARBA00023136"/>
    </source>
</evidence>
<dbReference type="CDD" id="cd13131">
    <property type="entry name" value="MATE_NorM_like"/>
    <property type="match status" value="1"/>
</dbReference>
<dbReference type="PANTHER" id="PTHR43298">
    <property type="entry name" value="MULTIDRUG RESISTANCE PROTEIN NORM-RELATED"/>
    <property type="match status" value="1"/>
</dbReference>
<evidence type="ECO:0000313" key="11">
    <source>
        <dbReference type="EMBL" id="SDF77604.1"/>
    </source>
</evidence>
<feature type="transmembrane region" description="Helical" evidence="10">
    <location>
        <begin position="316"/>
        <end position="341"/>
    </location>
</feature>
<feature type="transmembrane region" description="Helical" evidence="10">
    <location>
        <begin position="279"/>
        <end position="304"/>
    </location>
</feature>
<reference evidence="11 12" key="1">
    <citation type="submission" date="2016-10" db="EMBL/GenBank/DDBJ databases">
        <authorList>
            <person name="de Groot N.N."/>
        </authorList>
    </citation>
    <scope>NUCLEOTIDE SEQUENCE [LARGE SCALE GENOMIC DNA]</scope>
    <source>
        <strain evidence="11 12">GAS232</strain>
    </source>
</reference>
<feature type="transmembrane region" description="Helical" evidence="10">
    <location>
        <begin position="82"/>
        <end position="105"/>
    </location>
</feature>
<evidence type="ECO:0000256" key="2">
    <source>
        <dbReference type="ARBA" id="ARBA00022448"/>
    </source>
</evidence>
<name>A0A1G7NUA4_9BACT</name>
<comment type="subcellular location">
    <subcellularLocation>
        <location evidence="1">Cell membrane</location>
        <topology evidence="1">Multi-pass membrane protein</topology>
    </subcellularLocation>
</comment>
<feature type="transmembrane region" description="Helical" evidence="10">
    <location>
        <begin position="126"/>
        <end position="155"/>
    </location>
</feature>
<dbReference type="PIRSF" id="PIRSF006603">
    <property type="entry name" value="DinF"/>
    <property type="match status" value="1"/>
</dbReference>
<dbReference type="AlphaFoldDB" id="A0A1G7NUA4"/>
<keyword evidence="2" id="KW-0813">Transport</keyword>
<evidence type="ECO:0000313" key="12">
    <source>
        <dbReference type="Proteomes" id="UP000182427"/>
    </source>
</evidence>
<keyword evidence="5 10" id="KW-0812">Transmembrane</keyword>
<dbReference type="PANTHER" id="PTHR43298:SF2">
    <property type="entry name" value="FMN_FAD EXPORTER YEEO-RELATED"/>
    <property type="match status" value="1"/>
</dbReference>
<dbReference type="InterPro" id="IPR050222">
    <property type="entry name" value="MATE_MdtK"/>
</dbReference>
<dbReference type="Proteomes" id="UP000182427">
    <property type="component" value="Chromosome I"/>
</dbReference>
<evidence type="ECO:0000256" key="9">
    <source>
        <dbReference type="ARBA" id="ARBA00031636"/>
    </source>
</evidence>
<organism evidence="11 12">
    <name type="scientific">Terriglobus roseus</name>
    <dbReference type="NCBI Taxonomy" id="392734"/>
    <lineage>
        <taxon>Bacteria</taxon>
        <taxon>Pseudomonadati</taxon>
        <taxon>Acidobacteriota</taxon>
        <taxon>Terriglobia</taxon>
        <taxon>Terriglobales</taxon>
        <taxon>Acidobacteriaceae</taxon>
        <taxon>Terriglobus</taxon>
    </lineage>
</organism>
<dbReference type="EMBL" id="LT629690">
    <property type="protein sequence ID" value="SDF77604.1"/>
    <property type="molecule type" value="Genomic_DNA"/>
</dbReference>
<evidence type="ECO:0000256" key="3">
    <source>
        <dbReference type="ARBA" id="ARBA00022449"/>
    </source>
</evidence>
<feature type="transmembrane region" description="Helical" evidence="10">
    <location>
        <begin position="353"/>
        <end position="372"/>
    </location>
</feature>
<keyword evidence="7" id="KW-0406">Ion transport</keyword>
<feature type="transmembrane region" description="Helical" evidence="10">
    <location>
        <begin position="161"/>
        <end position="183"/>
    </location>
</feature>
<dbReference type="InterPro" id="IPR002528">
    <property type="entry name" value="MATE_fam"/>
</dbReference>
<dbReference type="GO" id="GO:0005886">
    <property type="term" value="C:plasma membrane"/>
    <property type="evidence" value="ECO:0007669"/>
    <property type="project" value="UniProtKB-SubCell"/>
</dbReference>
<gene>
    <name evidence="11" type="ORF">SAMN05444167_3275</name>
</gene>
<dbReference type="GO" id="GO:0015297">
    <property type="term" value="F:antiporter activity"/>
    <property type="evidence" value="ECO:0007669"/>
    <property type="project" value="UniProtKB-KW"/>
</dbReference>
<feature type="transmembrane region" description="Helical" evidence="10">
    <location>
        <begin position="392"/>
        <end position="412"/>
    </location>
</feature>
<dbReference type="NCBIfam" id="TIGR00797">
    <property type="entry name" value="matE"/>
    <property type="match status" value="1"/>
</dbReference>
<evidence type="ECO:0000256" key="6">
    <source>
        <dbReference type="ARBA" id="ARBA00022989"/>
    </source>
</evidence>
<protein>
    <recommendedName>
        <fullName evidence="9">Multidrug-efflux transporter</fullName>
    </recommendedName>
</protein>
<feature type="transmembrane region" description="Helical" evidence="10">
    <location>
        <begin position="195"/>
        <end position="212"/>
    </location>
</feature>
<evidence type="ECO:0000256" key="7">
    <source>
        <dbReference type="ARBA" id="ARBA00023065"/>
    </source>
</evidence>
<keyword evidence="6 10" id="KW-1133">Transmembrane helix</keyword>
<proteinExistence type="predicted"/>
<keyword evidence="8 10" id="KW-0472">Membrane</keyword>
<dbReference type="Pfam" id="PF01554">
    <property type="entry name" value="MatE"/>
    <property type="match status" value="2"/>
</dbReference>
<feature type="transmembrane region" description="Helical" evidence="10">
    <location>
        <begin position="424"/>
        <end position="449"/>
    </location>
</feature>
<keyword evidence="4" id="KW-1003">Cell membrane</keyword>
<evidence type="ECO:0000256" key="1">
    <source>
        <dbReference type="ARBA" id="ARBA00004651"/>
    </source>
</evidence>
<evidence type="ECO:0000256" key="4">
    <source>
        <dbReference type="ARBA" id="ARBA00022475"/>
    </source>
</evidence>
<keyword evidence="3" id="KW-0050">Antiport</keyword>
<evidence type="ECO:0000256" key="5">
    <source>
        <dbReference type="ARBA" id="ARBA00022692"/>
    </source>
</evidence>
<feature type="transmembrane region" description="Helical" evidence="10">
    <location>
        <begin position="232"/>
        <end position="251"/>
    </location>
</feature>
<accession>A0A1G7NUA4</accession>
<keyword evidence="12" id="KW-1185">Reference proteome</keyword>
<dbReference type="GO" id="GO:0006811">
    <property type="term" value="P:monoatomic ion transport"/>
    <property type="evidence" value="ECO:0007669"/>
    <property type="project" value="UniProtKB-KW"/>
</dbReference>
<dbReference type="InterPro" id="IPR048279">
    <property type="entry name" value="MdtK-like"/>
</dbReference>
<evidence type="ECO:0000256" key="10">
    <source>
        <dbReference type="SAM" id="Phobius"/>
    </source>
</evidence>